<feature type="compositionally biased region" description="Low complexity" evidence="1">
    <location>
        <begin position="218"/>
        <end position="240"/>
    </location>
</feature>
<keyword evidence="3" id="KW-1185">Reference proteome</keyword>
<feature type="compositionally biased region" description="Polar residues" evidence="1">
    <location>
        <begin position="48"/>
        <end position="62"/>
    </location>
</feature>
<protein>
    <submittedName>
        <fullName evidence="2">Uncharacterized protein</fullName>
    </submittedName>
</protein>
<feature type="compositionally biased region" description="Polar residues" evidence="1">
    <location>
        <begin position="107"/>
        <end position="119"/>
    </location>
</feature>
<reference evidence="2" key="1">
    <citation type="journal article" date="2020" name="Fungal Divers.">
        <title>Resolving the Mortierellaceae phylogeny through synthesis of multi-gene phylogenetics and phylogenomics.</title>
        <authorList>
            <person name="Vandepol N."/>
            <person name="Liber J."/>
            <person name="Desiro A."/>
            <person name="Na H."/>
            <person name="Kennedy M."/>
            <person name="Barry K."/>
            <person name="Grigoriev I.V."/>
            <person name="Miller A.N."/>
            <person name="O'Donnell K."/>
            <person name="Stajich J.E."/>
            <person name="Bonito G."/>
        </authorList>
    </citation>
    <scope>NUCLEOTIDE SEQUENCE</scope>
    <source>
        <strain evidence="2">KOD948</strain>
    </source>
</reference>
<dbReference type="EMBL" id="JAAAJA010000312">
    <property type="protein sequence ID" value="KAG0256181.1"/>
    <property type="molecule type" value="Genomic_DNA"/>
</dbReference>
<comment type="caution">
    <text evidence="2">The sequence shown here is derived from an EMBL/GenBank/DDBJ whole genome shotgun (WGS) entry which is preliminary data.</text>
</comment>
<feature type="region of interest" description="Disordered" evidence="1">
    <location>
        <begin position="1"/>
        <end position="81"/>
    </location>
</feature>
<evidence type="ECO:0000313" key="2">
    <source>
        <dbReference type="EMBL" id="KAG0256181.1"/>
    </source>
</evidence>
<feature type="compositionally biased region" description="Acidic residues" evidence="1">
    <location>
        <begin position="63"/>
        <end position="77"/>
    </location>
</feature>
<evidence type="ECO:0000256" key="1">
    <source>
        <dbReference type="SAM" id="MobiDB-lite"/>
    </source>
</evidence>
<sequence>MNQDIHGTNQGHTGQGEDPDDSYPEPPSYEEAISHFDDNANSVHLPLPNQTSGNAFSLNDEIQNSDDGDVDVDEEDERAYSESIPLKSGQIPNRHTQETFIHPTAPPETSSPMGPQLTSAPLAEEGAPLGPGIYTPHSMPDTNGQFGPHFGHTDAAPHWFGHPRFRPPGDMFALPLPPPGAFDGFGPFSGPPPGGFADFPAHPGAPFMSRPPPPHLHGTTATPSSMSGSAASVSSTPSVPLDEKKAMTEELQDETRTLSSSLPSQPPGSHIEKRTTEERNSDGTTRKVHQKVKVNDFKMDFDLSPYISPSGLITTLPDPQTGRKPTLREVMEEHVEEENPFKELHMEKKVHWDYDGLTRAITHAIRSVHYRYTIEISYPIFNNRVVVSSASPVANMMRSNWTKALCLVSVIGLAAYPVREMYKKVKDKNLQSEFKMTMATEEFYMTNYWNIVDQVQYK</sequence>
<dbReference type="PANTHER" id="PTHR37848:SF1">
    <property type="entry name" value="SUN DOMAIN-CONTAINING PROTEIN"/>
    <property type="match status" value="1"/>
</dbReference>
<organism evidence="2 3">
    <name type="scientific">Mortierella polycephala</name>
    <dbReference type="NCBI Taxonomy" id="41804"/>
    <lineage>
        <taxon>Eukaryota</taxon>
        <taxon>Fungi</taxon>
        <taxon>Fungi incertae sedis</taxon>
        <taxon>Mucoromycota</taxon>
        <taxon>Mortierellomycotina</taxon>
        <taxon>Mortierellomycetes</taxon>
        <taxon>Mortierellales</taxon>
        <taxon>Mortierellaceae</taxon>
        <taxon>Mortierella</taxon>
    </lineage>
</organism>
<dbReference type="OrthoDB" id="203796at2759"/>
<feature type="compositionally biased region" description="Basic and acidic residues" evidence="1">
    <location>
        <begin position="270"/>
        <end position="285"/>
    </location>
</feature>
<gene>
    <name evidence="2" type="ORF">BG011_004707</name>
</gene>
<dbReference type="PANTHER" id="PTHR37848">
    <property type="entry name" value="EXPRESSED PROTEIN"/>
    <property type="match status" value="1"/>
</dbReference>
<dbReference type="Proteomes" id="UP000726737">
    <property type="component" value="Unassembled WGS sequence"/>
</dbReference>
<feature type="compositionally biased region" description="Polar residues" evidence="1">
    <location>
        <begin position="1"/>
        <end position="12"/>
    </location>
</feature>
<name>A0A9P6U1Z8_9FUNG</name>
<feature type="region of interest" description="Disordered" evidence="1">
    <location>
        <begin position="100"/>
        <end position="128"/>
    </location>
</feature>
<proteinExistence type="predicted"/>
<feature type="region of interest" description="Disordered" evidence="1">
    <location>
        <begin position="203"/>
        <end position="287"/>
    </location>
</feature>
<accession>A0A9P6U1Z8</accession>
<feature type="compositionally biased region" description="Low complexity" evidence="1">
    <location>
        <begin position="258"/>
        <end position="269"/>
    </location>
</feature>
<feature type="compositionally biased region" description="Basic and acidic residues" evidence="1">
    <location>
        <begin position="241"/>
        <end position="256"/>
    </location>
</feature>
<evidence type="ECO:0000313" key="3">
    <source>
        <dbReference type="Proteomes" id="UP000726737"/>
    </source>
</evidence>
<dbReference type="AlphaFoldDB" id="A0A9P6U1Z8"/>